<keyword evidence="2" id="KW-0489">Methyltransferase</keyword>
<organism evidence="2 3">
    <name type="scientific">Geobacter soli</name>
    <dbReference type="NCBI Taxonomy" id="1510391"/>
    <lineage>
        <taxon>Bacteria</taxon>
        <taxon>Pseudomonadati</taxon>
        <taxon>Thermodesulfobacteriota</taxon>
        <taxon>Desulfuromonadia</taxon>
        <taxon>Geobacterales</taxon>
        <taxon>Geobacteraceae</taxon>
        <taxon>Geobacter</taxon>
    </lineage>
</organism>
<sequence>MKVRDSGMPEESVWAGFFSPESILASFGLDGETKDVVEFGCGYGTFTLAAARLVGGAVFTFDIEPDMVATVCEKTSREGVWNVVAEQRDVVEEGTGLPDNFAETVLLFNILHHHEPVALMAEAFRVLRPGGRAAVIHWNYDETTPRGPSMDIRPRPEQCVEWGEEAGFFCFPQDRFDFRPYHYGLLLRKPL</sequence>
<dbReference type="AlphaFoldDB" id="A0A0C1U8Q1"/>
<evidence type="ECO:0000313" key="2">
    <source>
        <dbReference type="EMBL" id="KIE43950.1"/>
    </source>
</evidence>
<dbReference type="Pfam" id="PF13649">
    <property type="entry name" value="Methyltransf_25"/>
    <property type="match status" value="1"/>
</dbReference>
<dbReference type="RefSeq" id="WP_039647821.1">
    <property type="nucleotide sequence ID" value="NZ_JXBL01000001.1"/>
</dbReference>
<dbReference type="PANTHER" id="PTHR42912">
    <property type="entry name" value="METHYLTRANSFERASE"/>
    <property type="match status" value="1"/>
</dbReference>
<feature type="domain" description="Methyltransferase" evidence="1">
    <location>
        <begin position="36"/>
        <end position="131"/>
    </location>
</feature>
<dbReference type="Proteomes" id="UP000031433">
    <property type="component" value="Unassembled WGS sequence"/>
</dbReference>
<keyword evidence="3" id="KW-1185">Reference proteome</keyword>
<evidence type="ECO:0000313" key="3">
    <source>
        <dbReference type="Proteomes" id="UP000031433"/>
    </source>
</evidence>
<dbReference type="InterPro" id="IPR041698">
    <property type="entry name" value="Methyltransf_25"/>
</dbReference>
<dbReference type="Gene3D" id="3.40.50.150">
    <property type="entry name" value="Vaccinia Virus protein VP39"/>
    <property type="match status" value="1"/>
</dbReference>
<dbReference type="InterPro" id="IPR050508">
    <property type="entry name" value="Methyltransf_Superfamily"/>
</dbReference>
<gene>
    <name evidence="2" type="ORF">SE37_15640</name>
</gene>
<evidence type="ECO:0000259" key="1">
    <source>
        <dbReference type="Pfam" id="PF13649"/>
    </source>
</evidence>
<accession>A0A0C1U8Q1</accession>
<comment type="caution">
    <text evidence="2">The sequence shown here is derived from an EMBL/GenBank/DDBJ whole genome shotgun (WGS) entry which is preliminary data.</text>
</comment>
<dbReference type="CDD" id="cd02440">
    <property type="entry name" value="AdoMet_MTases"/>
    <property type="match status" value="1"/>
</dbReference>
<dbReference type="InterPro" id="IPR029063">
    <property type="entry name" value="SAM-dependent_MTases_sf"/>
</dbReference>
<name>A0A0C1U8Q1_9BACT</name>
<dbReference type="GO" id="GO:0032259">
    <property type="term" value="P:methylation"/>
    <property type="evidence" value="ECO:0007669"/>
    <property type="project" value="UniProtKB-KW"/>
</dbReference>
<reference evidence="2 3" key="1">
    <citation type="submission" date="2015-01" db="EMBL/GenBank/DDBJ databases">
        <title>Genome sequence of the anaerobic bacterium Geobacter soli GSS01, a dissimilatory Fe(III) reducer from soil.</title>
        <authorList>
            <person name="Yang G."/>
            <person name="Zhou S."/>
        </authorList>
    </citation>
    <scope>NUCLEOTIDE SEQUENCE [LARGE SCALE GENOMIC DNA]</scope>
    <source>
        <strain evidence="2 3">GSS01</strain>
    </source>
</reference>
<dbReference type="EMBL" id="JXBL01000001">
    <property type="protein sequence ID" value="KIE43950.1"/>
    <property type="molecule type" value="Genomic_DNA"/>
</dbReference>
<proteinExistence type="predicted"/>
<dbReference type="GO" id="GO:0008168">
    <property type="term" value="F:methyltransferase activity"/>
    <property type="evidence" value="ECO:0007669"/>
    <property type="project" value="UniProtKB-KW"/>
</dbReference>
<protein>
    <submittedName>
        <fullName evidence="2">Methyltransferase type 11</fullName>
    </submittedName>
</protein>
<dbReference type="PANTHER" id="PTHR42912:SF93">
    <property type="entry name" value="N6-ADENOSINE-METHYLTRANSFERASE TMT1A"/>
    <property type="match status" value="1"/>
</dbReference>
<keyword evidence="2" id="KW-0808">Transferase</keyword>
<dbReference type="SUPFAM" id="SSF53335">
    <property type="entry name" value="S-adenosyl-L-methionine-dependent methyltransferases"/>
    <property type="match status" value="1"/>
</dbReference>